<comment type="pathway">
    <text evidence="3 15">Carbohydrate degradation; glycolysis; pyruvate from D-glyceraldehyde 3-phosphate: step 5/5.</text>
</comment>
<evidence type="ECO:0000313" key="18">
    <source>
        <dbReference type="Proteomes" id="UP000033750"/>
    </source>
</evidence>
<dbReference type="PANTHER" id="PTHR11817">
    <property type="entry name" value="PYRUVATE KINASE"/>
    <property type="match status" value="1"/>
</dbReference>
<dbReference type="NCBIfam" id="NF004491">
    <property type="entry name" value="PRK05826.1"/>
    <property type="match status" value="1"/>
</dbReference>
<dbReference type="InterPro" id="IPR001697">
    <property type="entry name" value="Pyr_Knase"/>
</dbReference>
<keyword evidence="7" id="KW-0479">Metal-binding</keyword>
<evidence type="ECO:0000256" key="2">
    <source>
        <dbReference type="ARBA" id="ARBA00001958"/>
    </source>
</evidence>
<dbReference type="UniPathway" id="UPA00109">
    <property type="reaction ID" value="UER00188"/>
</dbReference>
<comment type="similarity">
    <text evidence="4 15">Belongs to the pyruvate kinase family.</text>
</comment>
<dbReference type="AlphaFoldDB" id="A0A0F5H0C1"/>
<evidence type="ECO:0000256" key="4">
    <source>
        <dbReference type="ARBA" id="ARBA00008663"/>
    </source>
</evidence>
<dbReference type="SUPFAM" id="SSF52935">
    <property type="entry name" value="PK C-terminal domain-like"/>
    <property type="match status" value="1"/>
</dbReference>
<keyword evidence="12 15" id="KW-0324">Glycolysis</keyword>
<evidence type="ECO:0000256" key="5">
    <source>
        <dbReference type="ARBA" id="ARBA00012142"/>
    </source>
</evidence>
<dbReference type="Proteomes" id="UP000033750">
    <property type="component" value="Unassembled WGS sequence"/>
</dbReference>
<name>A0A0F5H0C1_9BACT</name>
<dbReference type="RefSeq" id="WP_046097065.1">
    <property type="nucleotide sequence ID" value="NZ_JZXN01000017.1"/>
</dbReference>
<dbReference type="Gene3D" id="3.40.1380.20">
    <property type="entry name" value="Pyruvate kinase, C-terminal domain"/>
    <property type="match status" value="1"/>
</dbReference>
<dbReference type="GO" id="GO:0016301">
    <property type="term" value="F:kinase activity"/>
    <property type="evidence" value="ECO:0007669"/>
    <property type="project" value="UniProtKB-KW"/>
</dbReference>
<dbReference type="STRING" id="29561.MM26B8_04630"/>
<dbReference type="PATRIC" id="fig|1264554.4.peg.143"/>
<dbReference type="InterPro" id="IPR015813">
    <property type="entry name" value="Pyrv/PenolPyrv_kinase-like_dom"/>
</dbReference>
<dbReference type="InterPro" id="IPR015793">
    <property type="entry name" value="Pyrv_Knase_brl"/>
</dbReference>
<dbReference type="FunFam" id="3.20.20.60:FF:000025">
    <property type="entry name" value="Pyruvate kinase"/>
    <property type="match status" value="1"/>
</dbReference>
<dbReference type="NCBIfam" id="TIGR01064">
    <property type="entry name" value="pyruv_kin"/>
    <property type="match status" value="1"/>
</dbReference>
<dbReference type="InterPro" id="IPR015806">
    <property type="entry name" value="Pyrv_Knase_insert_dom_sf"/>
</dbReference>
<evidence type="ECO:0000256" key="8">
    <source>
        <dbReference type="ARBA" id="ARBA00022741"/>
    </source>
</evidence>
<comment type="catalytic activity">
    <reaction evidence="15">
        <text>pyruvate + ATP = phosphoenolpyruvate + ADP + H(+)</text>
        <dbReference type="Rhea" id="RHEA:18157"/>
        <dbReference type="ChEBI" id="CHEBI:15361"/>
        <dbReference type="ChEBI" id="CHEBI:15378"/>
        <dbReference type="ChEBI" id="CHEBI:30616"/>
        <dbReference type="ChEBI" id="CHEBI:58702"/>
        <dbReference type="ChEBI" id="CHEBI:456216"/>
        <dbReference type="EC" id="2.7.1.40"/>
    </reaction>
</comment>
<dbReference type="SUPFAM" id="SSF50800">
    <property type="entry name" value="PK beta-barrel domain-like"/>
    <property type="match status" value="1"/>
</dbReference>
<evidence type="ECO:0000256" key="13">
    <source>
        <dbReference type="ARBA" id="ARBA00023317"/>
    </source>
</evidence>
<reference evidence="17 18" key="1">
    <citation type="submission" date="2015-03" db="EMBL/GenBank/DDBJ databases">
        <title>Genome sequence of Mycoplasma meleagridis strain ATCC 25294.</title>
        <authorList>
            <person name="Yacoub E."/>
            <person name="Blanchard A."/>
            <person name="Sirand-Pugnet P."/>
            <person name="Mardassi B.B.A."/>
        </authorList>
    </citation>
    <scope>NUCLEOTIDE SEQUENCE [LARGE SCALE GENOMIC DNA]</scope>
    <source>
        <strain evidence="17 18">ATCC 25294</strain>
    </source>
</reference>
<dbReference type="InterPro" id="IPR011037">
    <property type="entry name" value="Pyrv_Knase-like_insert_dom_sf"/>
</dbReference>
<dbReference type="GO" id="GO:0000287">
    <property type="term" value="F:magnesium ion binding"/>
    <property type="evidence" value="ECO:0007669"/>
    <property type="project" value="UniProtKB-UniRule"/>
</dbReference>
<evidence type="ECO:0000259" key="16">
    <source>
        <dbReference type="Pfam" id="PF00224"/>
    </source>
</evidence>
<keyword evidence="11 15" id="KW-0460">Magnesium</keyword>
<comment type="caution">
    <text evidence="17">The sequence shown here is derived from an EMBL/GenBank/DDBJ whole genome shotgun (WGS) entry which is preliminary data.</text>
</comment>
<evidence type="ECO:0000313" key="17">
    <source>
        <dbReference type="EMBL" id="KKB26729.1"/>
    </source>
</evidence>
<dbReference type="EC" id="2.7.1.40" evidence="5 14"/>
<accession>A0A0F5H0C1</accession>
<keyword evidence="18" id="KW-1185">Reference proteome</keyword>
<evidence type="ECO:0000256" key="12">
    <source>
        <dbReference type="ARBA" id="ARBA00023152"/>
    </source>
</evidence>
<keyword evidence="6 15" id="KW-0808">Transferase</keyword>
<dbReference type="SUPFAM" id="SSF51621">
    <property type="entry name" value="Phosphoenolpyruvate/pyruvate domain"/>
    <property type="match status" value="1"/>
</dbReference>
<dbReference type="EMBL" id="JZXN01000017">
    <property type="protein sequence ID" value="KKB26729.1"/>
    <property type="molecule type" value="Genomic_DNA"/>
</dbReference>
<dbReference type="Pfam" id="PF00224">
    <property type="entry name" value="PK"/>
    <property type="match status" value="1"/>
</dbReference>
<dbReference type="OrthoDB" id="9812123at2"/>
<feature type="domain" description="Pyruvate kinase barrel" evidence="16">
    <location>
        <begin position="6"/>
        <end position="331"/>
    </location>
</feature>
<dbReference type="GO" id="GO:0030955">
    <property type="term" value="F:potassium ion binding"/>
    <property type="evidence" value="ECO:0007669"/>
    <property type="project" value="UniProtKB-UniRule"/>
</dbReference>
<proteinExistence type="inferred from homology"/>
<dbReference type="Gene3D" id="2.40.33.10">
    <property type="entry name" value="PK beta-barrel domain-like"/>
    <property type="match status" value="1"/>
</dbReference>
<comment type="cofactor">
    <cofactor evidence="1">
        <name>Mg(2+)</name>
        <dbReference type="ChEBI" id="CHEBI:18420"/>
    </cofactor>
</comment>
<evidence type="ECO:0000256" key="7">
    <source>
        <dbReference type="ARBA" id="ARBA00022723"/>
    </source>
</evidence>
<keyword evidence="9 15" id="KW-0418">Kinase</keyword>
<organism evidence="17 18">
    <name type="scientific">Mycoplasmopsis meleagridis ATCC 25294</name>
    <dbReference type="NCBI Taxonomy" id="1264554"/>
    <lineage>
        <taxon>Bacteria</taxon>
        <taxon>Bacillati</taxon>
        <taxon>Mycoplasmatota</taxon>
        <taxon>Mycoplasmoidales</taxon>
        <taxon>Metamycoplasmataceae</taxon>
        <taxon>Mycoplasmopsis</taxon>
    </lineage>
</organism>
<keyword evidence="8" id="KW-0547">Nucleotide-binding</keyword>
<evidence type="ECO:0000256" key="9">
    <source>
        <dbReference type="ARBA" id="ARBA00022777"/>
    </source>
</evidence>
<comment type="cofactor">
    <cofactor evidence="2">
        <name>K(+)</name>
        <dbReference type="ChEBI" id="CHEBI:29103"/>
    </cofactor>
</comment>
<evidence type="ECO:0000256" key="1">
    <source>
        <dbReference type="ARBA" id="ARBA00001946"/>
    </source>
</evidence>
<dbReference type="InterPro" id="IPR040442">
    <property type="entry name" value="Pyrv_kinase-like_dom_sf"/>
</dbReference>
<keyword evidence="13 17" id="KW-0670">Pyruvate</keyword>
<dbReference type="PRINTS" id="PR01050">
    <property type="entry name" value="PYRUVTKNASE"/>
</dbReference>
<evidence type="ECO:0000256" key="11">
    <source>
        <dbReference type="ARBA" id="ARBA00022842"/>
    </source>
</evidence>
<dbReference type="GO" id="GO:0004743">
    <property type="term" value="F:pyruvate kinase activity"/>
    <property type="evidence" value="ECO:0007669"/>
    <property type="project" value="UniProtKB-UniRule"/>
</dbReference>
<dbReference type="Gene3D" id="3.20.20.60">
    <property type="entry name" value="Phosphoenolpyruvate-binding domains"/>
    <property type="match status" value="1"/>
</dbReference>
<dbReference type="GO" id="GO:0005524">
    <property type="term" value="F:ATP binding"/>
    <property type="evidence" value="ECO:0007669"/>
    <property type="project" value="UniProtKB-KW"/>
</dbReference>
<evidence type="ECO:0000256" key="3">
    <source>
        <dbReference type="ARBA" id="ARBA00004997"/>
    </source>
</evidence>
<protein>
    <recommendedName>
        <fullName evidence="5 14">Pyruvate kinase</fullName>
        <ecNumber evidence="5 14">2.7.1.40</ecNumber>
    </recommendedName>
</protein>
<evidence type="ECO:0000256" key="15">
    <source>
        <dbReference type="RuleBase" id="RU000504"/>
    </source>
</evidence>
<evidence type="ECO:0000256" key="14">
    <source>
        <dbReference type="NCBIfam" id="TIGR01064"/>
    </source>
</evidence>
<evidence type="ECO:0000256" key="6">
    <source>
        <dbReference type="ARBA" id="ARBA00022679"/>
    </source>
</evidence>
<gene>
    <name evidence="17" type="primary">pyk</name>
    <name evidence="17" type="ORF">MMELEA_01110</name>
</gene>
<sequence>MYSINKNSKLIITIGPASSDYEIMKSLILAGATCIRANFSHGTHEEQREKFNTAKKISKELNIPVSLMLDTKGPEIRVGKMQEGGQNISANSIITIKTTEEDYKNIDGSDKVITVSYDMSQDLKEGDIVLFDDGKLTSHVVSVKKGIVEVKTFNSHFLKTNKRINLPGVDFSLPFLSEKDKNDIIFGIKENVDYIAASFVNTSQNVKELRELLANNNGENIKIIAKIESQTGVNNIDSIIEAVDGIMIARGDLGLEIPYYEVPVVQKMIIEKCRKAGKVVIVATQMLDSMENNPHPTRAEVTDVYLATELGADSTMLSGESASGKFPLLAVETMAKINKRAEEEFYKKENYEKEFLKAESCGTACKSNKEAFALEIASKIKNSNYKYLVVAAEGACLINALAKYKIKTPILTIFGKEEFVNKFGCTYGVWPALNSKELFQEIQKDEKNVYKLFNTYKKEENETFLFVNNNTIKEMK</sequence>
<keyword evidence="10" id="KW-0067">ATP-binding</keyword>
<evidence type="ECO:0000256" key="10">
    <source>
        <dbReference type="ARBA" id="ARBA00022840"/>
    </source>
</evidence>
<dbReference type="InterPro" id="IPR036918">
    <property type="entry name" value="Pyrv_Knase_C_sf"/>
</dbReference>